<dbReference type="Pfam" id="PF14335">
    <property type="entry name" value="DUF4391"/>
    <property type="match status" value="1"/>
</dbReference>
<dbReference type="RefSeq" id="WP_310472657.1">
    <property type="nucleotide sequence ID" value="NZ_CP136522.1"/>
</dbReference>
<keyword evidence="3" id="KW-1185">Reference proteome</keyword>
<dbReference type="Proteomes" id="UP001529491">
    <property type="component" value="Chromosome"/>
</dbReference>
<dbReference type="EMBL" id="CP136522">
    <property type="protein sequence ID" value="WOT05020.1"/>
    <property type="molecule type" value="Genomic_DNA"/>
</dbReference>
<evidence type="ECO:0000313" key="3">
    <source>
        <dbReference type="Proteomes" id="UP001529491"/>
    </source>
</evidence>
<dbReference type="InterPro" id="IPR025503">
    <property type="entry name" value="DUF4391"/>
</dbReference>
<organism evidence="2 3">
    <name type="scientific">Shewanella youngdeokensis</name>
    <dbReference type="NCBI Taxonomy" id="2999068"/>
    <lineage>
        <taxon>Bacteria</taxon>
        <taxon>Pseudomonadati</taxon>
        <taxon>Pseudomonadota</taxon>
        <taxon>Gammaproteobacteria</taxon>
        <taxon>Alteromonadales</taxon>
        <taxon>Shewanellaceae</taxon>
        <taxon>Shewanella</taxon>
    </lineage>
</organism>
<accession>A0ABZ0JZX7</accession>
<protein>
    <submittedName>
        <fullName evidence="2">DUF4391 domain-containing protein</fullName>
    </submittedName>
</protein>
<name>A0ABZ0JZX7_9GAMM</name>
<feature type="coiled-coil region" evidence="1">
    <location>
        <begin position="259"/>
        <end position="293"/>
    </location>
</feature>
<reference evidence="2 3" key="1">
    <citation type="submission" date="2023-10" db="EMBL/GenBank/DDBJ databases">
        <title>Complete genome sequence of Shewanella sp. DAU334.</title>
        <authorList>
            <person name="Lee Y.-S."/>
            <person name="Jeong H.-R."/>
            <person name="Hwang E.-J."/>
            <person name="Choi Y.-L."/>
            <person name="Kim G.-D."/>
        </authorList>
    </citation>
    <scope>NUCLEOTIDE SEQUENCE [LARGE SCALE GENOMIC DNA]</scope>
    <source>
        <strain evidence="2 3">DAU334</strain>
    </source>
</reference>
<evidence type="ECO:0000313" key="2">
    <source>
        <dbReference type="EMBL" id="WOT05020.1"/>
    </source>
</evidence>
<gene>
    <name evidence="2" type="ORF">RGE70_17255</name>
</gene>
<sequence length="318" mass="36078">MELINFINNDKTEHSSLIEKVCDNLSLPDSTFLGTRITKKMLVDNNDLNSHDKKLVTDVIQSIEWLNTLKPETLNVPVYVTDTVEYIEIAVIRVVLKNARIEQNSKNKAKLNTSILSKVAKLLHTLIPYPVILLLELGEELAISLADKRINQADKSKLVIEHIYNSDWLSSTGLTENENNFLNDFSLKNISSLNYFELYQGFISMLIGLETSKISGRYLFKNNSGNNLSTEQNDSEAESQEELLQYDTFSKPKVSASFSEKTNEDKTALLKELESLEADLSSIRNKIKKETQMNTKMRLNVEARKIKQAITAIKTQLA</sequence>
<evidence type="ECO:0000256" key="1">
    <source>
        <dbReference type="SAM" id="Coils"/>
    </source>
</evidence>
<proteinExistence type="predicted"/>
<keyword evidence="1" id="KW-0175">Coiled coil</keyword>